<keyword evidence="5" id="KW-0804">Transcription</keyword>
<dbReference type="InterPro" id="IPR013325">
    <property type="entry name" value="RNA_pol_sigma_r2"/>
</dbReference>
<name>C6LK32_9FIRM</name>
<evidence type="ECO:0000256" key="2">
    <source>
        <dbReference type="ARBA" id="ARBA00023015"/>
    </source>
</evidence>
<dbReference type="EMBL" id="ACCL02000022">
    <property type="protein sequence ID" value="EET59110.1"/>
    <property type="molecule type" value="Genomic_DNA"/>
</dbReference>
<comment type="similarity">
    <text evidence="1">Belongs to the sigma-70 factor family. ECF subfamily.</text>
</comment>
<dbReference type="NCBIfam" id="TIGR02937">
    <property type="entry name" value="sigma70-ECF"/>
    <property type="match status" value="1"/>
</dbReference>
<dbReference type="RefSeq" id="WP_006863782.1">
    <property type="nucleotide sequence ID" value="NZ_ACCL02000022.1"/>
</dbReference>
<keyword evidence="9" id="KW-1185">Reference proteome</keyword>
<dbReference type="OrthoDB" id="1692185at2"/>
<dbReference type="STRING" id="168384.SAMN05660368_03318"/>
<dbReference type="GO" id="GO:0016987">
    <property type="term" value="F:sigma factor activity"/>
    <property type="evidence" value="ECO:0007669"/>
    <property type="project" value="UniProtKB-KW"/>
</dbReference>
<dbReference type="Gene3D" id="1.10.1740.10">
    <property type="match status" value="1"/>
</dbReference>
<gene>
    <name evidence="8" type="ORF">BRYFOR_09019</name>
</gene>
<dbReference type="SUPFAM" id="SSF88659">
    <property type="entry name" value="Sigma3 and sigma4 domains of RNA polymerase sigma factors"/>
    <property type="match status" value="1"/>
</dbReference>
<dbReference type="Pfam" id="PF04542">
    <property type="entry name" value="Sigma70_r2"/>
    <property type="match status" value="1"/>
</dbReference>
<dbReference type="InterPro" id="IPR013249">
    <property type="entry name" value="RNA_pol_sigma70_r4_t2"/>
</dbReference>
<evidence type="ECO:0000256" key="1">
    <source>
        <dbReference type="ARBA" id="ARBA00010641"/>
    </source>
</evidence>
<dbReference type="InterPro" id="IPR014284">
    <property type="entry name" value="RNA_pol_sigma-70_dom"/>
</dbReference>
<dbReference type="AlphaFoldDB" id="C6LK32"/>
<dbReference type="InterPro" id="IPR007627">
    <property type="entry name" value="RNA_pol_sigma70_r2"/>
</dbReference>
<dbReference type="InterPro" id="IPR039425">
    <property type="entry name" value="RNA_pol_sigma-70-like"/>
</dbReference>
<sequence length="170" mass="19641">MDADFLLIHKMKDGDETAMELFVKKYYPAIRNYCCSHTYTIADAEDLAKETFVRFFQAFPSYRHTGKLANYLYVIAGNLCRDSYKKKQDLPAQELPDRGENTMDAAESRIDMEQALKKLPEELREVIILHYFQELKLKEVAEITGAGLPLVKYRIGRAKKLLGCYLGEEE</sequence>
<dbReference type="GO" id="GO:0006352">
    <property type="term" value="P:DNA-templated transcription initiation"/>
    <property type="evidence" value="ECO:0007669"/>
    <property type="project" value="InterPro"/>
</dbReference>
<dbReference type="PANTHER" id="PTHR43133">
    <property type="entry name" value="RNA POLYMERASE ECF-TYPE SIGMA FACTO"/>
    <property type="match status" value="1"/>
</dbReference>
<evidence type="ECO:0000313" key="9">
    <source>
        <dbReference type="Proteomes" id="UP000005561"/>
    </source>
</evidence>
<dbReference type="eggNOG" id="COG1595">
    <property type="taxonomic scope" value="Bacteria"/>
</dbReference>
<proteinExistence type="inferred from homology"/>
<evidence type="ECO:0000256" key="4">
    <source>
        <dbReference type="ARBA" id="ARBA00023125"/>
    </source>
</evidence>
<dbReference type="Pfam" id="PF08281">
    <property type="entry name" value="Sigma70_r4_2"/>
    <property type="match status" value="1"/>
</dbReference>
<dbReference type="InterPro" id="IPR036388">
    <property type="entry name" value="WH-like_DNA-bd_sf"/>
</dbReference>
<dbReference type="CDD" id="cd06171">
    <property type="entry name" value="Sigma70_r4"/>
    <property type="match status" value="1"/>
</dbReference>
<evidence type="ECO:0000256" key="5">
    <source>
        <dbReference type="ARBA" id="ARBA00023163"/>
    </source>
</evidence>
<keyword evidence="3" id="KW-0731">Sigma factor</keyword>
<dbReference type="GO" id="GO:0003677">
    <property type="term" value="F:DNA binding"/>
    <property type="evidence" value="ECO:0007669"/>
    <property type="project" value="UniProtKB-KW"/>
</dbReference>
<dbReference type="Gene3D" id="1.10.10.10">
    <property type="entry name" value="Winged helix-like DNA-binding domain superfamily/Winged helix DNA-binding domain"/>
    <property type="match status" value="1"/>
</dbReference>
<protein>
    <recommendedName>
        <fullName evidence="10">Sigma-70 region 2</fullName>
    </recommendedName>
</protein>
<dbReference type="Proteomes" id="UP000005561">
    <property type="component" value="Unassembled WGS sequence"/>
</dbReference>
<dbReference type="SUPFAM" id="SSF88946">
    <property type="entry name" value="Sigma2 domain of RNA polymerase sigma factors"/>
    <property type="match status" value="1"/>
</dbReference>
<evidence type="ECO:0000259" key="6">
    <source>
        <dbReference type="Pfam" id="PF04542"/>
    </source>
</evidence>
<evidence type="ECO:0000313" key="8">
    <source>
        <dbReference type="EMBL" id="EET59110.1"/>
    </source>
</evidence>
<evidence type="ECO:0000259" key="7">
    <source>
        <dbReference type="Pfam" id="PF08281"/>
    </source>
</evidence>
<keyword evidence="4" id="KW-0238">DNA-binding</keyword>
<keyword evidence="2" id="KW-0805">Transcription regulation</keyword>
<dbReference type="PANTHER" id="PTHR43133:SF8">
    <property type="entry name" value="RNA POLYMERASE SIGMA FACTOR HI_1459-RELATED"/>
    <property type="match status" value="1"/>
</dbReference>
<comment type="caution">
    <text evidence="8">The sequence shown here is derived from an EMBL/GenBank/DDBJ whole genome shotgun (WGS) entry which is preliminary data.</text>
</comment>
<dbReference type="InterPro" id="IPR013324">
    <property type="entry name" value="RNA_pol_sigma_r3/r4-like"/>
</dbReference>
<evidence type="ECO:0008006" key="10">
    <source>
        <dbReference type="Google" id="ProtNLM"/>
    </source>
</evidence>
<feature type="domain" description="RNA polymerase sigma factor 70 region 4 type 2" evidence="7">
    <location>
        <begin position="112"/>
        <end position="162"/>
    </location>
</feature>
<evidence type="ECO:0000256" key="3">
    <source>
        <dbReference type="ARBA" id="ARBA00023082"/>
    </source>
</evidence>
<organism evidence="8 9">
    <name type="scientific">Marvinbryantia formatexigens DSM 14469</name>
    <dbReference type="NCBI Taxonomy" id="478749"/>
    <lineage>
        <taxon>Bacteria</taxon>
        <taxon>Bacillati</taxon>
        <taxon>Bacillota</taxon>
        <taxon>Clostridia</taxon>
        <taxon>Lachnospirales</taxon>
        <taxon>Lachnospiraceae</taxon>
        <taxon>Marvinbryantia</taxon>
    </lineage>
</organism>
<feature type="domain" description="RNA polymerase sigma-70 region 2" evidence="6">
    <location>
        <begin position="22"/>
        <end position="88"/>
    </location>
</feature>
<reference evidence="8" key="1">
    <citation type="submission" date="2009-07" db="EMBL/GenBank/DDBJ databases">
        <authorList>
            <person name="Weinstock G."/>
            <person name="Sodergren E."/>
            <person name="Clifton S."/>
            <person name="Fulton L."/>
            <person name="Fulton B."/>
            <person name="Courtney L."/>
            <person name="Fronick C."/>
            <person name="Harrison M."/>
            <person name="Strong C."/>
            <person name="Farmer C."/>
            <person name="Delahaunty K."/>
            <person name="Markovic C."/>
            <person name="Hall O."/>
            <person name="Minx P."/>
            <person name="Tomlinson C."/>
            <person name="Mitreva M."/>
            <person name="Nelson J."/>
            <person name="Hou S."/>
            <person name="Wollam A."/>
            <person name="Pepin K.H."/>
            <person name="Johnson M."/>
            <person name="Bhonagiri V."/>
            <person name="Nash W.E."/>
            <person name="Warren W."/>
            <person name="Chinwalla A."/>
            <person name="Mardis E.R."/>
            <person name="Wilson R.K."/>
        </authorList>
    </citation>
    <scope>NUCLEOTIDE SEQUENCE [LARGE SCALE GENOMIC DNA]</scope>
    <source>
        <strain evidence="8">DSM 14469</strain>
    </source>
</reference>
<accession>C6LK32</accession>